<keyword evidence="6" id="KW-1185">Reference proteome</keyword>
<comment type="caution">
    <text evidence="5">The sequence shown here is derived from an EMBL/GenBank/DDBJ whole genome shotgun (WGS) entry which is preliminary data.</text>
</comment>
<dbReference type="Gene3D" id="3.10.450.10">
    <property type="match status" value="1"/>
</dbReference>
<gene>
    <name evidence="5" type="ORF">BUALT_Bualt03G0086300</name>
</gene>
<evidence type="ECO:0000313" key="6">
    <source>
        <dbReference type="Proteomes" id="UP000826271"/>
    </source>
</evidence>
<evidence type="ECO:0000256" key="1">
    <source>
        <dbReference type="ARBA" id="ARBA00022690"/>
    </source>
</evidence>
<dbReference type="EMBL" id="WHWC01000003">
    <property type="protein sequence ID" value="KAG8385833.1"/>
    <property type="molecule type" value="Genomic_DNA"/>
</dbReference>
<dbReference type="InterPro" id="IPR046350">
    <property type="entry name" value="Cystatin_sf"/>
</dbReference>
<dbReference type="InterPro" id="IPR000010">
    <property type="entry name" value="Cystatin_dom"/>
</dbReference>
<dbReference type="CDD" id="cd00042">
    <property type="entry name" value="CY"/>
    <property type="match status" value="1"/>
</dbReference>
<feature type="chain" id="PRO_5043439981" description="Cystatin domain-containing protein" evidence="3">
    <location>
        <begin position="27"/>
        <end position="137"/>
    </location>
</feature>
<dbReference type="GO" id="GO:0004869">
    <property type="term" value="F:cysteine-type endopeptidase inhibitor activity"/>
    <property type="evidence" value="ECO:0007669"/>
    <property type="project" value="UniProtKB-KW"/>
</dbReference>
<evidence type="ECO:0000259" key="4">
    <source>
        <dbReference type="Pfam" id="PF16845"/>
    </source>
</evidence>
<organism evidence="5 6">
    <name type="scientific">Buddleja alternifolia</name>
    <dbReference type="NCBI Taxonomy" id="168488"/>
    <lineage>
        <taxon>Eukaryota</taxon>
        <taxon>Viridiplantae</taxon>
        <taxon>Streptophyta</taxon>
        <taxon>Embryophyta</taxon>
        <taxon>Tracheophyta</taxon>
        <taxon>Spermatophyta</taxon>
        <taxon>Magnoliopsida</taxon>
        <taxon>eudicotyledons</taxon>
        <taxon>Gunneridae</taxon>
        <taxon>Pentapetalae</taxon>
        <taxon>asterids</taxon>
        <taxon>lamiids</taxon>
        <taxon>Lamiales</taxon>
        <taxon>Scrophulariaceae</taxon>
        <taxon>Buddlejeae</taxon>
        <taxon>Buddleja</taxon>
    </lineage>
</organism>
<keyword evidence="1" id="KW-0646">Protease inhibitor</keyword>
<feature type="domain" description="Cystatin" evidence="4">
    <location>
        <begin position="54"/>
        <end position="120"/>
    </location>
</feature>
<name>A0AAV6XTN8_9LAMI</name>
<dbReference type="AlphaFoldDB" id="A0AAV6XTN8"/>
<dbReference type="PANTHER" id="PTHR47364:SF2">
    <property type="entry name" value="CYSTEINE PROTEINASE INHIBITOR 5"/>
    <property type="match status" value="1"/>
</dbReference>
<accession>A0AAV6XTN8</accession>
<dbReference type="PANTHER" id="PTHR47364">
    <property type="entry name" value="CYSTEINE PROTEINASE INHIBITOR 5"/>
    <property type="match status" value="1"/>
</dbReference>
<evidence type="ECO:0000313" key="5">
    <source>
        <dbReference type="EMBL" id="KAG8385833.1"/>
    </source>
</evidence>
<proteinExistence type="predicted"/>
<reference evidence="5" key="1">
    <citation type="submission" date="2019-10" db="EMBL/GenBank/DDBJ databases">
        <authorList>
            <person name="Zhang R."/>
            <person name="Pan Y."/>
            <person name="Wang J."/>
            <person name="Ma R."/>
            <person name="Yu S."/>
        </authorList>
    </citation>
    <scope>NUCLEOTIDE SEQUENCE</scope>
    <source>
        <strain evidence="5">LA-IB0</strain>
        <tissue evidence="5">Leaf</tissue>
    </source>
</reference>
<keyword evidence="2" id="KW-0789">Thiol protease inhibitor</keyword>
<protein>
    <recommendedName>
        <fullName evidence="4">Cystatin domain-containing protein</fullName>
    </recommendedName>
</protein>
<dbReference type="Proteomes" id="UP000826271">
    <property type="component" value="Unassembled WGS sequence"/>
</dbReference>
<evidence type="ECO:0000256" key="2">
    <source>
        <dbReference type="ARBA" id="ARBA00022704"/>
    </source>
</evidence>
<feature type="signal peptide" evidence="3">
    <location>
        <begin position="1"/>
        <end position="26"/>
    </location>
</feature>
<keyword evidence="3" id="KW-0732">Signal</keyword>
<evidence type="ECO:0000256" key="3">
    <source>
        <dbReference type="SAM" id="SignalP"/>
    </source>
</evidence>
<dbReference type="Pfam" id="PF16845">
    <property type="entry name" value="SQAPI"/>
    <property type="match status" value="1"/>
</dbReference>
<sequence>MALKSLSSILILTFLVASSLFGVSTAFGGRKTLAPAEAPGPEAGYDFGFVPLDRNDPKMIELAKFAIDEYNKEHNTKLVYTSLFEAISTESAQGTTYGLVVAATDNTGLNDYSVKVLVDKEDDKKIIVFAENSPDKF</sequence>
<dbReference type="SUPFAM" id="SSF54403">
    <property type="entry name" value="Cystatin/monellin"/>
    <property type="match status" value="1"/>
</dbReference>